<accession>A0A813TG07</accession>
<gene>
    <name evidence="2" type="ORF">OXX778_LOCUS6978</name>
</gene>
<evidence type="ECO:0000256" key="1">
    <source>
        <dbReference type="SAM" id="SignalP"/>
    </source>
</evidence>
<feature type="signal peptide" evidence="1">
    <location>
        <begin position="1"/>
        <end position="17"/>
    </location>
</feature>
<dbReference type="OrthoDB" id="10119560at2759"/>
<dbReference type="EMBL" id="CAJNOC010000862">
    <property type="protein sequence ID" value="CAF0811147.1"/>
    <property type="molecule type" value="Genomic_DNA"/>
</dbReference>
<keyword evidence="1" id="KW-0732">Signal</keyword>
<evidence type="ECO:0000313" key="3">
    <source>
        <dbReference type="Proteomes" id="UP000663879"/>
    </source>
</evidence>
<dbReference type="Proteomes" id="UP000663879">
    <property type="component" value="Unassembled WGS sequence"/>
</dbReference>
<protein>
    <submittedName>
        <fullName evidence="2">Uncharacterized protein</fullName>
    </submittedName>
</protein>
<organism evidence="2 3">
    <name type="scientific">Brachionus calyciflorus</name>
    <dbReference type="NCBI Taxonomy" id="104777"/>
    <lineage>
        <taxon>Eukaryota</taxon>
        <taxon>Metazoa</taxon>
        <taxon>Spiralia</taxon>
        <taxon>Gnathifera</taxon>
        <taxon>Rotifera</taxon>
        <taxon>Eurotatoria</taxon>
        <taxon>Monogononta</taxon>
        <taxon>Pseudotrocha</taxon>
        <taxon>Ploima</taxon>
        <taxon>Brachionidae</taxon>
        <taxon>Brachionus</taxon>
    </lineage>
</organism>
<dbReference type="AlphaFoldDB" id="A0A813TG07"/>
<name>A0A813TG07_9BILA</name>
<comment type="caution">
    <text evidence="2">The sequence shown here is derived from an EMBL/GenBank/DDBJ whole genome shotgun (WGS) entry which is preliminary data.</text>
</comment>
<keyword evidence="3" id="KW-1185">Reference proteome</keyword>
<evidence type="ECO:0000313" key="2">
    <source>
        <dbReference type="EMBL" id="CAF0811147.1"/>
    </source>
</evidence>
<proteinExistence type="predicted"/>
<reference evidence="2" key="1">
    <citation type="submission" date="2021-02" db="EMBL/GenBank/DDBJ databases">
        <authorList>
            <person name="Nowell W R."/>
        </authorList>
    </citation>
    <scope>NUCLEOTIDE SEQUENCE</scope>
    <source>
        <strain evidence="2">Ploen Becks lab</strain>
    </source>
</reference>
<feature type="chain" id="PRO_5032956773" evidence="1">
    <location>
        <begin position="18"/>
        <end position="115"/>
    </location>
</feature>
<sequence length="115" mass="13083">MFKLIAICLTLCVASQAFSIKQSQARITDEVLALARWSATQLEPYTGIEGDYTVLTVRNLNVDGPTYQYTVDLLVQTPEYQYLFRSCDLTVYYQKSTEFKQIVGTPKCGPHPNYQ</sequence>